<dbReference type="GO" id="GO:0046872">
    <property type="term" value="F:metal ion binding"/>
    <property type="evidence" value="ECO:0007669"/>
    <property type="project" value="UniProtKB-KW"/>
</dbReference>
<name>A0AAV2ISF4_LYMST</name>
<dbReference type="GO" id="GO:0009086">
    <property type="term" value="P:methionine biosynthetic process"/>
    <property type="evidence" value="ECO:0007669"/>
    <property type="project" value="UniProtKB-KW"/>
</dbReference>
<organism evidence="11 12">
    <name type="scientific">Lymnaea stagnalis</name>
    <name type="common">Great pond snail</name>
    <name type="synonym">Helix stagnalis</name>
    <dbReference type="NCBI Taxonomy" id="6523"/>
    <lineage>
        <taxon>Eukaryota</taxon>
        <taxon>Metazoa</taxon>
        <taxon>Spiralia</taxon>
        <taxon>Lophotrochozoa</taxon>
        <taxon>Mollusca</taxon>
        <taxon>Gastropoda</taxon>
        <taxon>Heterobranchia</taxon>
        <taxon>Euthyneura</taxon>
        <taxon>Panpulmonata</taxon>
        <taxon>Hygrophila</taxon>
        <taxon>Lymnaeoidea</taxon>
        <taxon>Lymnaeidae</taxon>
        <taxon>Lymnaea</taxon>
    </lineage>
</organism>
<keyword evidence="4" id="KW-0028">Amino-acid biosynthesis</keyword>
<evidence type="ECO:0000256" key="1">
    <source>
        <dbReference type="ARBA" id="ARBA00000428"/>
    </source>
</evidence>
<feature type="non-terminal residue" evidence="11">
    <location>
        <position position="108"/>
    </location>
</feature>
<evidence type="ECO:0000256" key="3">
    <source>
        <dbReference type="ARBA" id="ARBA00022596"/>
    </source>
</evidence>
<evidence type="ECO:0000256" key="5">
    <source>
        <dbReference type="ARBA" id="ARBA00022723"/>
    </source>
</evidence>
<evidence type="ECO:0000256" key="2">
    <source>
        <dbReference type="ARBA" id="ARBA00001954"/>
    </source>
</evidence>
<dbReference type="Gene3D" id="2.60.120.10">
    <property type="entry name" value="Jelly Rolls"/>
    <property type="match status" value="1"/>
</dbReference>
<evidence type="ECO:0000256" key="8">
    <source>
        <dbReference type="ARBA" id="ARBA00023004"/>
    </source>
</evidence>
<dbReference type="Proteomes" id="UP001497497">
    <property type="component" value="Unassembled WGS sequence"/>
</dbReference>
<gene>
    <name evidence="11" type="ORF">GSLYS_00022340001</name>
</gene>
<proteinExistence type="predicted"/>
<keyword evidence="8" id="KW-0408">Iron</keyword>
<evidence type="ECO:0000256" key="10">
    <source>
        <dbReference type="ARBA" id="ARBA00039005"/>
    </source>
</evidence>
<evidence type="ECO:0000313" key="12">
    <source>
        <dbReference type="Proteomes" id="UP001497497"/>
    </source>
</evidence>
<protein>
    <recommendedName>
        <fullName evidence="10">acireductone dioxygenase (Fe(2+)-requiring)</fullName>
        <ecNumber evidence="10">1.13.11.54</ecNumber>
    </recommendedName>
</protein>
<dbReference type="AlphaFoldDB" id="A0AAV2ISF4"/>
<keyword evidence="12" id="KW-1185">Reference proteome</keyword>
<keyword evidence="7" id="KW-0560">Oxidoreductase</keyword>
<evidence type="ECO:0000313" key="11">
    <source>
        <dbReference type="EMBL" id="CAL1549023.1"/>
    </source>
</evidence>
<dbReference type="GO" id="GO:0010309">
    <property type="term" value="F:acireductone dioxygenase [iron(II)-requiring] activity"/>
    <property type="evidence" value="ECO:0007669"/>
    <property type="project" value="UniProtKB-EC"/>
</dbReference>
<dbReference type="InterPro" id="IPR014710">
    <property type="entry name" value="RmlC-like_jellyroll"/>
</dbReference>
<comment type="cofactor">
    <cofactor evidence="2">
        <name>Fe(2+)</name>
        <dbReference type="ChEBI" id="CHEBI:29033"/>
    </cofactor>
</comment>
<keyword evidence="6" id="KW-0223">Dioxygenase</keyword>
<evidence type="ECO:0000256" key="4">
    <source>
        <dbReference type="ARBA" id="ARBA00022605"/>
    </source>
</evidence>
<dbReference type="PANTHER" id="PTHR23418">
    <property type="entry name" value="ACIREDUCTONE DIOXYGENASE"/>
    <property type="match status" value="1"/>
</dbReference>
<dbReference type="PANTHER" id="PTHR23418:SF0">
    <property type="entry name" value="ACIREDUCTONE DIOXYGENASE"/>
    <property type="match status" value="1"/>
</dbReference>
<dbReference type="Pfam" id="PF03079">
    <property type="entry name" value="ARD"/>
    <property type="match status" value="1"/>
</dbReference>
<comment type="catalytic activity">
    <reaction evidence="1">
        <text>1,2-dihydroxy-5-(methylsulfanyl)pent-1-en-3-one + O2 = 4-methylsulfanyl-2-oxobutanoate + formate + 2 H(+)</text>
        <dbReference type="Rhea" id="RHEA:24504"/>
        <dbReference type="ChEBI" id="CHEBI:15378"/>
        <dbReference type="ChEBI" id="CHEBI:15379"/>
        <dbReference type="ChEBI" id="CHEBI:15740"/>
        <dbReference type="ChEBI" id="CHEBI:16723"/>
        <dbReference type="ChEBI" id="CHEBI:49252"/>
        <dbReference type="EC" id="1.13.11.54"/>
    </reaction>
</comment>
<dbReference type="CDD" id="cd02232">
    <property type="entry name" value="cupin_ARD"/>
    <property type="match status" value="1"/>
</dbReference>
<dbReference type="SUPFAM" id="SSF51182">
    <property type="entry name" value="RmlC-like cupins"/>
    <property type="match status" value="1"/>
</dbReference>
<comment type="caution">
    <text evidence="11">The sequence shown here is derived from an EMBL/GenBank/DDBJ whole genome shotgun (WGS) entry which is preliminary data.</text>
</comment>
<keyword evidence="9" id="KW-0486">Methionine biosynthesis</keyword>
<evidence type="ECO:0000256" key="7">
    <source>
        <dbReference type="ARBA" id="ARBA00023002"/>
    </source>
</evidence>
<reference evidence="11 12" key="1">
    <citation type="submission" date="2024-04" db="EMBL/GenBank/DDBJ databases">
        <authorList>
            <consortium name="Genoscope - CEA"/>
            <person name="William W."/>
        </authorList>
    </citation>
    <scope>NUCLEOTIDE SEQUENCE [LARGE SCALE GENOMIC DNA]</scope>
</reference>
<dbReference type="InterPro" id="IPR004313">
    <property type="entry name" value="ARD"/>
</dbReference>
<evidence type="ECO:0000256" key="9">
    <source>
        <dbReference type="ARBA" id="ARBA00023167"/>
    </source>
</evidence>
<keyword evidence="3" id="KW-0533">Nickel</keyword>
<dbReference type="EC" id="1.13.11.54" evidence="10"/>
<evidence type="ECO:0000256" key="6">
    <source>
        <dbReference type="ARBA" id="ARBA00022964"/>
    </source>
</evidence>
<accession>A0AAV2ISF4</accession>
<sequence>EIEKLKRQGGYVTADVINIVPETPNLETMLDRFRPEHWHDEDEVRFIVKGCGIFHIAPEKGEVTAVKMTAGDLIRVPKGTKHWFDLDENKTVRAIRLFQDMSGWTPQY</sequence>
<dbReference type="InterPro" id="IPR011051">
    <property type="entry name" value="RmlC_Cupin_sf"/>
</dbReference>
<dbReference type="EMBL" id="CAXITT010003145">
    <property type="protein sequence ID" value="CAL1549023.1"/>
    <property type="molecule type" value="Genomic_DNA"/>
</dbReference>
<keyword evidence="5" id="KW-0479">Metal-binding</keyword>
<feature type="non-terminal residue" evidence="11">
    <location>
        <position position="1"/>
    </location>
</feature>